<dbReference type="InterPro" id="IPR004843">
    <property type="entry name" value="Calcineurin-like_PHP"/>
</dbReference>
<evidence type="ECO:0000256" key="3">
    <source>
        <dbReference type="ARBA" id="ARBA00023004"/>
    </source>
</evidence>
<keyword evidence="2" id="KW-0378">Hydrolase</keyword>
<dbReference type="InterPro" id="IPR026575">
    <property type="entry name" value="GpdQ/CpdA-like"/>
</dbReference>
<evidence type="ECO:0000256" key="2">
    <source>
        <dbReference type="ARBA" id="ARBA00022801"/>
    </source>
</evidence>
<evidence type="ECO:0000259" key="5">
    <source>
        <dbReference type="Pfam" id="PF00149"/>
    </source>
</evidence>
<dbReference type="EMBL" id="JAASQI010000007">
    <property type="protein sequence ID" value="NIJ59121.1"/>
    <property type="molecule type" value="Genomic_DNA"/>
</dbReference>
<organism evidence="6 7">
    <name type="scientific">Pseudochelatococcus lubricantis</name>
    <dbReference type="NCBI Taxonomy" id="1538102"/>
    <lineage>
        <taxon>Bacteria</taxon>
        <taxon>Pseudomonadati</taxon>
        <taxon>Pseudomonadota</taxon>
        <taxon>Alphaproteobacteria</taxon>
        <taxon>Hyphomicrobiales</taxon>
        <taxon>Chelatococcaceae</taxon>
        <taxon>Pseudochelatococcus</taxon>
    </lineage>
</organism>
<protein>
    <submittedName>
        <fullName evidence="6">3',5'-cyclic AMP phosphodiesterase CpdA</fullName>
    </submittedName>
</protein>
<evidence type="ECO:0000313" key="7">
    <source>
        <dbReference type="Proteomes" id="UP001429580"/>
    </source>
</evidence>
<dbReference type="Pfam" id="PF00149">
    <property type="entry name" value="Metallophos"/>
    <property type="match status" value="1"/>
</dbReference>
<dbReference type="SUPFAM" id="SSF56300">
    <property type="entry name" value="Metallo-dependent phosphatases"/>
    <property type="match status" value="1"/>
</dbReference>
<proteinExistence type="inferred from homology"/>
<dbReference type="Gene3D" id="3.60.21.40">
    <property type="entry name" value="GpdQ, catalytic alpha/beta sandwich domain"/>
    <property type="match status" value="1"/>
</dbReference>
<sequence>MLIAQISDLHIRPGGQLAYGISETNLLAEHAIHALLRLNPAPDCVLVTGDLTDCGRDDEYEIVSGLLSRLPMPVYAIPGNHDRREPFRRTFRAAGYLPSAGPLNYAVRCGPVRIVALDSLVQGESHGALLPETLAFLERALAEAPEAPTLVMLHHPPFETGIGHMDRARLFDGAEELERLVRRNPQVQRVLCGHVHRSIQQLFGGTLCQIAPSVGHQVALDLHADAPSCFILEPPELLLHRLAGNRIVTHTAKIDRAPGPFPFILPDDYPGRRPDAVP</sequence>
<accession>A0ABX0V7P0</accession>
<dbReference type="CDD" id="cd07402">
    <property type="entry name" value="MPP_GpdQ"/>
    <property type="match status" value="1"/>
</dbReference>
<dbReference type="Gene3D" id="3.30.750.180">
    <property type="entry name" value="GpdQ, beta-strand dimerisation domain"/>
    <property type="match status" value="1"/>
</dbReference>
<dbReference type="InterPro" id="IPR050884">
    <property type="entry name" value="CNP_phosphodiesterase-III"/>
</dbReference>
<gene>
    <name evidence="6" type="ORF">FHS82_002976</name>
</gene>
<evidence type="ECO:0000256" key="4">
    <source>
        <dbReference type="ARBA" id="ARBA00025742"/>
    </source>
</evidence>
<keyword evidence="1" id="KW-0479">Metal-binding</keyword>
<dbReference type="RefSeq" id="WP_166954186.1">
    <property type="nucleotide sequence ID" value="NZ_JAASQI010000007.1"/>
</dbReference>
<name>A0ABX0V7P0_9HYPH</name>
<dbReference type="PANTHER" id="PTHR42988">
    <property type="entry name" value="PHOSPHOHYDROLASE"/>
    <property type="match status" value="1"/>
</dbReference>
<keyword evidence="3" id="KW-0408">Iron</keyword>
<dbReference type="Proteomes" id="UP001429580">
    <property type="component" value="Unassembled WGS sequence"/>
</dbReference>
<feature type="domain" description="Calcineurin-like phosphoesterase" evidence="5">
    <location>
        <begin position="1"/>
        <end position="197"/>
    </location>
</feature>
<dbReference type="PANTHER" id="PTHR42988:SF2">
    <property type="entry name" value="CYCLIC NUCLEOTIDE PHOSPHODIESTERASE CBUA0032-RELATED"/>
    <property type="match status" value="1"/>
</dbReference>
<dbReference type="InterPro" id="IPR042283">
    <property type="entry name" value="GpdQ_catalytic"/>
</dbReference>
<keyword evidence="7" id="KW-1185">Reference proteome</keyword>
<comment type="caution">
    <text evidence="6">The sequence shown here is derived from an EMBL/GenBank/DDBJ whole genome shotgun (WGS) entry which is preliminary data.</text>
</comment>
<evidence type="ECO:0000313" key="6">
    <source>
        <dbReference type="EMBL" id="NIJ59121.1"/>
    </source>
</evidence>
<dbReference type="InterPro" id="IPR029052">
    <property type="entry name" value="Metallo-depent_PP-like"/>
</dbReference>
<dbReference type="InterPro" id="IPR042281">
    <property type="entry name" value="GpdQ_beta-strand"/>
</dbReference>
<comment type="similarity">
    <text evidence="4">Belongs to the cyclic nucleotide phosphodiesterase class-III family.</text>
</comment>
<reference evidence="6 7" key="1">
    <citation type="submission" date="2020-03" db="EMBL/GenBank/DDBJ databases">
        <title>Genomic Encyclopedia of Type Strains, Phase IV (KMG-IV): sequencing the most valuable type-strain genomes for metagenomic binning, comparative biology and taxonomic classification.</title>
        <authorList>
            <person name="Goeker M."/>
        </authorList>
    </citation>
    <scope>NUCLEOTIDE SEQUENCE [LARGE SCALE GENOMIC DNA]</scope>
    <source>
        <strain evidence="6 7">DSM 103870</strain>
    </source>
</reference>
<evidence type="ECO:0000256" key="1">
    <source>
        <dbReference type="ARBA" id="ARBA00022723"/>
    </source>
</evidence>